<dbReference type="AlphaFoldDB" id="A0A250WPF5"/>
<sequence>MSENVKVTAVEAPIGQSDVNHVGILLWSSITLSRLWVIRSQVSQRRLATWACLKQDNIFQAGAQPLPTCRSSLPICDSTYASGQKSDVAGSPALFWQGEKSSSILPFESKVEITPSGYSEAAAKHMFSSSFQRHEEEAALPYLKTMEDTTSESPSKSDCTGTRYWACHTLALPDTERAPCQQGATVSPIVLKGKLDATMQG</sequence>
<gene>
    <name evidence="1" type="ORF">CEUSTIGMA_g181.t1</name>
</gene>
<reference evidence="1 2" key="1">
    <citation type="submission" date="2017-08" db="EMBL/GenBank/DDBJ databases">
        <title>Acidophilic green algal genome provides insights into adaptation to an acidic environment.</title>
        <authorList>
            <person name="Hirooka S."/>
            <person name="Hirose Y."/>
            <person name="Kanesaki Y."/>
            <person name="Higuchi S."/>
            <person name="Fujiwara T."/>
            <person name="Onuma R."/>
            <person name="Era A."/>
            <person name="Ohbayashi R."/>
            <person name="Uzuka A."/>
            <person name="Nozaki H."/>
            <person name="Yoshikawa H."/>
            <person name="Miyagishima S.Y."/>
        </authorList>
    </citation>
    <scope>NUCLEOTIDE SEQUENCE [LARGE SCALE GENOMIC DNA]</scope>
    <source>
        <strain evidence="1 2">NIES-2499</strain>
    </source>
</reference>
<evidence type="ECO:0000313" key="2">
    <source>
        <dbReference type="Proteomes" id="UP000232323"/>
    </source>
</evidence>
<dbReference type="Proteomes" id="UP000232323">
    <property type="component" value="Unassembled WGS sequence"/>
</dbReference>
<evidence type="ECO:0000313" key="1">
    <source>
        <dbReference type="EMBL" id="GAX72725.1"/>
    </source>
</evidence>
<dbReference type="EMBL" id="BEGY01000001">
    <property type="protein sequence ID" value="GAX72725.1"/>
    <property type="molecule type" value="Genomic_DNA"/>
</dbReference>
<comment type="caution">
    <text evidence="1">The sequence shown here is derived from an EMBL/GenBank/DDBJ whole genome shotgun (WGS) entry which is preliminary data.</text>
</comment>
<proteinExistence type="predicted"/>
<organism evidence="1 2">
    <name type="scientific">Chlamydomonas eustigma</name>
    <dbReference type="NCBI Taxonomy" id="1157962"/>
    <lineage>
        <taxon>Eukaryota</taxon>
        <taxon>Viridiplantae</taxon>
        <taxon>Chlorophyta</taxon>
        <taxon>core chlorophytes</taxon>
        <taxon>Chlorophyceae</taxon>
        <taxon>CS clade</taxon>
        <taxon>Chlamydomonadales</taxon>
        <taxon>Chlamydomonadaceae</taxon>
        <taxon>Chlamydomonas</taxon>
    </lineage>
</organism>
<name>A0A250WPF5_9CHLO</name>
<keyword evidence="2" id="KW-1185">Reference proteome</keyword>
<protein>
    <submittedName>
        <fullName evidence="1">Uncharacterized protein</fullName>
    </submittedName>
</protein>
<accession>A0A250WPF5</accession>